<dbReference type="PROSITE" id="PS51833">
    <property type="entry name" value="HDOD"/>
    <property type="match status" value="1"/>
</dbReference>
<dbReference type="InterPro" id="IPR013976">
    <property type="entry name" value="HDOD"/>
</dbReference>
<dbReference type="SUPFAM" id="SSF109604">
    <property type="entry name" value="HD-domain/PDEase-like"/>
    <property type="match status" value="1"/>
</dbReference>
<dbReference type="InterPro" id="IPR003607">
    <property type="entry name" value="HD/PDEase_dom"/>
</dbReference>
<gene>
    <name evidence="2" type="ORF">MNBD_GAMMA23-1397</name>
</gene>
<accession>A0A3B0ZU04</accession>
<dbReference type="Gene3D" id="1.10.3210.10">
    <property type="entry name" value="Hypothetical protein af1432"/>
    <property type="match status" value="1"/>
</dbReference>
<feature type="domain" description="HDOD" evidence="1">
    <location>
        <begin position="28"/>
        <end position="223"/>
    </location>
</feature>
<proteinExistence type="predicted"/>
<dbReference type="CDD" id="cd00077">
    <property type="entry name" value="HDc"/>
    <property type="match status" value="1"/>
</dbReference>
<dbReference type="InterPro" id="IPR052340">
    <property type="entry name" value="RNase_Y/CdgJ"/>
</dbReference>
<evidence type="ECO:0000259" key="1">
    <source>
        <dbReference type="PROSITE" id="PS51833"/>
    </source>
</evidence>
<organism evidence="2">
    <name type="scientific">hydrothermal vent metagenome</name>
    <dbReference type="NCBI Taxonomy" id="652676"/>
    <lineage>
        <taxon>unclassified sequences</taxon>
        <taxon>metagenomes</taxon>
        <taxon>ecological metagenomes</taxon>
    </lineage>
</organism>
<dbReference type="Pfam" id="PF08668">
    <property type="entry name" value="HDOD"/>
    <property type="match status" value="1"/>
</dbReference>
<dbReference type="AlphaFoldDB" id="A0A3B0ZU04"/>
<dbReference type="PANTHER" id="PTHR33525">
    <property type="match status" value="1"/>
</dbReference>
<name>A0A3B0ZU04_9ZZZZ</name>
<dbReference type="EMBL" id="UOFT01000054">
    <property type="protein sequence ID" value="VAW96968.1"/>
    <property type="molecule type" value="Genomic_DNA"/>
</dbReference>
<protein>
    <submittedName>
        <fullName evidence="2">Predicted signal transduction protein</fullName>
    </submittedName>
</protein>
<sequence>MEKKQSITPAQQGRALKAVDLVSGVVRLVSLPEVCIRVNEMMDEASTSASDIGKVISQDTGLTARLLKIVNSSFYGFPSKIETVTRAVTVIGLRELRGLVLAASAIETFSKIPNDILNMVQFWRHSVYCGVVAQLLADRCHVLHSERLFVAGLLHDIGKLILCHRLPSESRMVMEKLQSEPLFDYQVEQDIMGFDHAEVGGELIKIWQMPTSLEYALRYHHNPAAADDYAMEVALVHLANVITGRAEQELDVDVELNIQPVEQMAWDMTGLDESVIEPILKQAGPLFIDALESILPRGRPY</sequence>
<evidence type="ECO:0000313" key="2">
    <source>
        <dbReference type="EMBL" id="VAW96968.1"/>
    </source>
</evidence>
<dbReference type="PANTHER" id="PTHR33525:SF3">
    <property type="entry name" value="RIBONUCLEASE Y"/>
    <property type="match status" value="1"/>
</dbReference>
<reference evidence="2" key="1">
    <citation type="submission" date="2018-06" db="EMBL/GenBank/DDBJ databases">
        <authorList>
            <person name="Zhirakovskaya E."/>
        </authorList>
    </citation>
    <scope>NUCLEOTIDE SEQUENCE</scope>
</reference>